<evidence type="ECO:0000313" key="2">
    <source>
        <dbReference type="EMBL" id="PIS13789.1"/>
    </source>
</evidence>
<evidence type="ECO:0000313" key="3">
    <source>
        <dbReference type="Proteomes" id="UP000230033"/>
    </source>
</evidence>
<reference evidence="3" key="1">
    <citation type="submission" date="2017-09" db="EMBL/GenBank/DDBJ databases">
        <title>Depth-based differentiation of microbial function through sediment-hosted aquifers and enrichment of novel symbionts in the deep terrestrial subsurface.</title>
        <authorList>
            <person name="Probst A.J."/>
            <person name="Ladd B."/>
            <person name="Jarett J.K."/>
            <person name="Geller-Mcgrath D.E."/>
            <person name="Sieber C.M.K."/>
            <person name="Emerson J.B."/>
            <person name="Anantharaman K."/>
            <person name="Thomas B.C."/>
            <person name="Malmstrom R."/>
            <person name="Stieglmeier M."/>
            <person name="Klingl A."/>
            <person name="Woyke T."/>
            <person name="Ryan C.M."/>
            <person name="Banfield J.F."/>
        </authorList>
    </citation>
    <scope>NUCLEOTIDE SEQUENCE [LARGE SCALE GENOMIC DNA]</scope>
</reference>
<gene>
    <name evidence="2" type="ORF">COT65_02250</name>
</gene>
<keyword evidence="1" id="KW-0472">Membrane</keyword>
<feature type="transmembrane region" description="Helical" evidence="1">
    <location>
        <begin position="28"/>
        <end position="45"/>
    </location>
</feature>
<evidence type="ECO:0000256" key="1">
    <source>
        <dbReference type="SAM" id="Phobius"/>
    </source>
</evidence>
<keyword evidence="1" id="KW-0812">Transmembrane</keyword>
<proteinExistence type="predicted"/>
<dbReference type="AlphaFoldDB" id="A0A2H0WPE1"/>
<accession>A0A2H0WPE1</accession>
<sequence>MVLFVIPPLYWSKMIGLPGNTLWGIDKILLGTIFGSFIFLLGVAFDKWLRTLNNGKVYVYFQKVIVPVFLLSLTSYIFYLITK</sequence>
<keyword evidence="1" id="KW-1133">Transmembrane helix</keyword>
<dbReference type="Proteomes" id="UP000230033">
    <property type="component" value="Unassembled WGS sequence"/>
</dbReference>
<protein>
    <submittedName>
        <fullName evidence="2">Uncharacterized protein</fullName>
    </submittedName>
</protein>
<name>A0A2H0WPE1_9BACT</name>
<dbReference type="EMBL" id="PEZJ01000029">
    <property type="protein sequence ID" value="PIS13789.1"/>
    <property type="molecule type" value="Genomic_DNA"/>
</dbReference>
<feature type="transmembrane region" description="Helical" evidence="1">
    <location>
        <begin position="57"/>
        <end position="81"/>
    </location>
</feature>
<comment type="caution">
    <text evidence="2">The sequence shown here is derived from an EMBL/GenBank/DDBJ whole genome shotgun (WGS) entry which is preliminary data.</text>
</comment>
<organism evidence="2 3">
    <name type="scientific">Candidatus Shapirobacteria bacterium CG09_land_8_20_14_0_10_47_13</name>
    <dbReference type="NCBI Taxonomy" id="1974481"/>
    <lineage>
        <taxon>Bacteria</taxon>
        <taxon>Candidatus Shapironibacteriota</taxon>
    </lineage>
</organism>